<evidence type="ECO:0000313" key="1">
    <source>
        <dbReference type="EMBL" id="MBM6876722.1"/>
    </source>
</evidence>
<gene>
    <name evidence="1" type="ORF">H9X83_00905</name>
</gene>
<evidence type="ECO:0008006" key="3">
    <source>
        <dbReference type="Google" id="ProtNLM"/>
    </source>
</evidence>
<dbReference type="Proteomes" id="UP000729290">
    <property type="component" value="Unassembled WGS sequence"/>
</dbReference>
<protein>
    <recommendedName>
        <fullName evidence="3">CopG family transcriptional regulator</fullName>
    </recommendedName>
</protein>
<dbReference type="EMBL" id="JACSNV010000001">
    <property type="protein sequence ID" value="MBM6876722.1"/>
    <property type="molecule type" value="Genomic_DNA"/>
</dbReference>
<comment type="caution">
    <text evidence="1">The sequence shown here is derived from an EMBL/GenBank/DDBJ whole genome shotgun (WGS) entry which is preliminary data.</text>
</comment>
<proteinExistence type="predicted"/>
<keyword evidence="2" id="KW-1185">Reference proteome</keyword>
<organism evidence="1 2">
    <name type="scientific">Anaerotignum lactatifermentans</name>
    <dbReference type="NCBI Taxonomy" id="160404"/>
    <lineage>
        <taxon>Bacteria</taxon>
        <taxon>Bacillati</taxon>
        <taxon>Bacillota</taxon>
        <taxon>Clostridia</taxon>
        <taxon>Lachnospirales</taxon>
        <taxon>Anaerotignaceae</taxon>
        <taxon>Anaerotignum</taxon>
    </lineage>
</organism>
<sequence length="71" mass="7888">MAEKKTTKQSGTKKTAAGKKLSVTLDAETMALFTEYITEYGYSKDEFVKKAILEKISRDKISSMIDSMITG</sequence>
<name>A0ABS2G765_9FIRM</name>
<reference evidence="1 2" key="1">
    <citation type="journal article" date="2021" name="Sci. Rep.">
        <title>The distribution of antibiotic resistance genes in chicken gut microbiota commensals.</title>
        <authorList>
            <person name="Juricova H."/>
            <person name="Matiasovicova J."/>
            <person name="Kubasova T."/>
            <person name="Cejkova D."/>
            <person name="Rychlik I."/>
        </authorList>
    </citation>
    <scope>NUCLEOTIDE SEQUENCE [LARGE SCALE GENOMIC DNA]</scope>
    <source>
        <strain evidence="1 2">An431b</strain>
    </source>
</reference>
<accession>A0ABS2G765</accession>
<evidence type="ECO:0000313" key="2">
    <source>
        <dbReference type="Proteomes" id="UP000729290"/>
    </source>
</evidence>
<dbReference type="RefSeq" id="WP_205132367.1">
    <property type="nucleotide sequence ID" value="NZ_JACSNT010000001.1"/>
</dbReference>